<protein>
    <recommendedName>
        <fullName evidence="5 7">Glutamyl-tRNA(Gln) amidotransferase subunit D</fullName>
        <shortName evidence="5">Glu-ADT subunit D</shortName>
        <ecNumber evidence="5 7">6.3.5.-</ecNumber>
    </recommendedName>
</protein>
<dbReference type="GO" id="GO:0004067">
    <property type="term" value="F:asparaginase activity"/>
    <property type="evidence" value="ECO:0007669"/>
    <property type="project" value="UniProtKB-UniRule"/>
</dbReference>
<dbReference type="PROSITE" id="PS00917">
    <property type="entry name" value="ASN_GLN_ASE_2"/>
    <property type="match status" value="1"/>
</dbReference>
<dbReference type="AlphaFoldDB" id="A0A348B364"/>
<evidence type="ECO:0000313" key="13">
    <source>
        <dbReference type="Proteomes" id="UP000276741"/>
    </source>
</evidence>
<dbReference type="GO" id="GO:0006520">
    <property type="term" value="P:amino acid metabolic process"/>
    <property type="evidence" value="ECO:0007669"/>
    <property type="project" value="InterPro"/>
</dbReference>
<dbReference type="EC" id="6.3.5.-" evidence="5 7"/>
<keyword evidence="2 5" id="KW-0547">Nucleotide-binding</keyword>
<feature type="domain" description="Asparaginase/glutaminase C-terminal" evidence="9">
    <location>
        <begin position="340"/>
        <end position="453"/>
    </location>
</feature>
<dbReference type="PANTHER" id="PTHR11707">
    <property type="entry name" value="L-ASPARAGINASE"/>
    <property type="match status" value="1"/>
</dbReference>
<dbReference type="PROSITE" id="PS51732">
    <property type="entry name" value="ASN_GLN_ASE_3"/>
    <property type="match status" value="1"/>
</dbReference>
<evidence type="ECO:0000256" key="4">
    <source>
        <dbReference type="ARBA" id="ARBA00022917"/>
    </source>
</evidence>
<feature type="active site" evidence="5">
    <location>
        <position position="212"/>
    </location>
</feature>
<feature type="domain" description="GatD N-terminal" evidence="10">
    <location>
        <begin position="54"/>
        <end position="107"/>
    </location>
</feature>
<dbReference type="SMART" id="SM00870">
    <property type="entry name" value="Asparaginase"/>
    <property type="match status" value="1"/>
</dbReference>
<dbReference type="InterPro" id="IPR006033">
    <property type="entry name" value="AsnA_fam"/>
</dbReference>
<dbReference type="Pfam" id="PF17763">
    <property type="entry name" value="Asparaginase_C"/>
    <property type="match status" value="1"/>
</dbReference>
<dbReference type="CDD" id="cd08962">
    <property type="entry name" value="GatD"/>
    <property type="match status" value="1"/>
</dbReference>
<dbReference type="NCBIfam" id="NF003217">
    <property type="entry name" value="PRK04183.1"/>
    <property type="match status" value="1"/>
</dbReference>
<keyword evidence="3 5" id="KW-0067">ATP-binding</keyword>
<organism evidence="11 13">
    <name type="scientific">Sulfodiicoccus acidiphilus</name>
    <dbReference type="NCBI Taxonomy" id="1670455"/>
    <lineage>
        <taxon>Archaea</taxon>
        <taxon>Thermoproteota</taxon>
        <taxon>Thermoprotei</taxon>
        <taxon>Sulfolobales</taxon>
        <taxon>Sulfolobaceae</taxon>
        <taxon>Sulfodiicoccus</taxon>
    </lineage>
</organism>
<dbReference type="InterPro" id="IPR037152">
    <property type="entry name" value="L-asparaginase_N_sf"/>
</dbReference>
<dbReference type="SUPFAM" id="SSF53774">
    <property type="entry name" value="Glutaminase/Asparaginase"/>
    <property type="match status" value="1"/>
</dbReference>
<dbReference type="InterPro" id="IPR027475">
    <property type="entry name" value="Asparaginase/glutaminase_AS2"/>
</dbReference>
<keyword evidence="11" id="KW-0808">Transferase</keyword>
<dbReference type="GO" id="GO:0050567">
    <property type="term" value="F:glutaminyl-tRNA synthase (glutamine-hydrolyzing) activity"/>
    <property type="evidence" value="ECO:0007669"/>
    <property type="project" value="UniProtKB-UniRule"/>
</dbReference>
<proteinExistence type="inferred from homology"/>
<comment type="function">
    <text evidence="5 7">Allows the formation of correctly charged Gln-tRNA(Gln) through the transamidation of misacylated Glu-tRNA(Gln) in organisms which lack glutaminyl-tRNA synthetase. The reaction takes place in the presence of glutamine and ATP through an activated gamma-phospho-Glu-tRNA(Gln). The GatDE system is specific for glutamate and does not act on aspartate.</text>
</comment>
<dbReference type="Gene3D" id="2.30.30.520">
    <property type="match status" value="1"/>
</dbReference>
<dbReference type="InterPro" id="IPR006034">
    <property type="entry name" value="Asparaginase/glutaminase-like"/>
</dbReference>
<dbReference type="PIRSF" id="PIRSF001220">
    <property type="entry name" value="L-ASNase_gatD"/>
    <property type="match status" value="1"/>
</dbReference>
<dbReference type="GO" id="GO:0006412">
    <property type="term" value="P:translation"/>
    <property type="evidence" value="ECO:0007669"/>
    <property type="project" value="UniProtKB-UniRule"/>
</dbReference>
<name>A0A348B364_9CREN</name>
<dbReference type="Gene3D" id="3.40.50.1170">
    <property type="entry name" value="L-asparaginase, N-terminal domain"/>
    <property type="match status" value="1"/>
</dbReference>
<evidence type="ECO:0000256" key="6">
    <source>
        <dbReference type="PROSITE-ProRule" id="PRU10100"/>
    </source>
</evidence>
<evidence type="ECO:0000313" key="12">
    <source>
        <dbReference type="EMBL" id="GGT93303.1"/>
    </source>
</evidence>
<feature type="active site" evidence="5 6">
    <location>
        <position position="211"/>
    </location>
</feature>
<reference evidence="11" key="3">
    <citation type="journal article" date="2019" name="BMC Res. Notes">
        <title>Complete genome sequence of the Sulfodiicoccus acidiphilus strain HS-1T, the first crenarchaeon that lacks polB3, isolated from an acidic hot spring in Ohwaku-dani, Hakone, Japan.</title>
        <authorList>
            <person name="Sakai H.D."/>
            <person name="Kurosawa N."/>
        </authorList>
    </citation>
    <scope>NUCLEOTIDE SEQUENCE</scope>
    <source>
        <strain evidence="11">HS-1</strain>
    </source>
</reference>
<dbReference type="InterPro" id="IPR027474">
    <property type="entry name" value="L-asparaginase_N"/>
</dbReference>
<dbReference type="GO" id="GO:0016740">
    <property type="term" value="F:transferase activity"/>
    <property type="evidence" value="ECO:0007669"/>
    <property type="project" value="UniProtKB-KW"/>
</dbReference>
<reference evidence="12" key="1">
    <citation type="journal article" date="2014" name="Int. J. Syst. Evol. Microbiol.">
        <title>Complete genome sequence of Corynebacterium casei LMG S-19264T (=DSM 44701T), isolated from a smear-ripened cheese.</title>
        <authorList>
            <consortium name="US DOE Joint Genome Institute (JGI-PGF)"/>
            <person name="Walter F."/>
            <person name="Albersmeier A."/>
            <person name="Kalinowski J."/>
            <person name="Ruckert C."/>
        </authorList>
    </citation>
    <scope>NUCLEOTIDE SEQUENCE</scope>
    <source>
        <strain evidence="12">JCM 31740</strain>
    </source>
</reference>
<comment type="catalytic activity">
    <reaction evidence="5 7">
        <text>L-glutamyl-tRNA(Gln) + L-glutamine + ATP + H2O = L-glutaminyl-tRNA(Gln) + L-glutamate + ADP + phosphate + H(+)</text>
        <dbReference type="Rhea" id="RHEA:17521"/>
        <dbReference type="Rhea" id="RHEA-COMP:9681"/>
        <dbReference type="Rhea" id="RHEA-COMP:9684"/>
        <dbReference type="ChEBI" id="CHEBI:15377"/>
        <dbReference type="ChEBI" id="CHEBI:15378"/>
        <dbReference type="ChEBI" id="CHEBI:29985"/>
        <dbReference type="ChEBI" id="CHEBI:30616"/>
        <dbReference type="ChEBI" id="CHEBI:43474"/>
        <dbReference type="ChEBI" id="CHEBI:58359"/>
        <dbReference type="ChEBI" id="CHEBI:78520"/>
        <dbReference type="ChEBI" id="CHEBI:78521"/>
        <dbReference type="ChEBI" id="CHEBI:456216"/>
    </reaction>
</comment>
<dbReference type="Gene3D" id="3.40.50.40">
    <property type="match status" value="1"/>
</dbReference>
<dbReference type="GO" id="GO:0005524">
    <property type="term" value="F:ATP binding"/>
    <property type="evidence" value="ECO:0007669"/>
    <property type="project" value="UniProtKB-KW"/>
</dbReference>
<dbReference type="InterPro" id="IPR040918">
    <property type="entry name" value="GatD_N"/>
</dbReference>
<comment type="subunit">
    <text evidence="5 7">Heterodimer of GatD and GatE.</text>
</comment>
<dbReference type="SUPFAM" id="SSF141300">
    <property type="entry name" value="GatD N-terminal domain-like"/>
    <property type="match status" value="1"/>
</dbReference>
<sequence length="477" mass="52913">MLGIGRNSKRDPSLPLRLRLGLELDSFFPRFEVSCVVESYRGEASAFLSKYGITEGDQLLLALKNGKELRGTLMPSYSNDESILVIKLENGYNVGISYKYVESVKVIERRGKGVGERTTVLATGGEVKIISTGGTIVSKIEYETGAVRPALSTEEILQFVPEAKEFGTVSAEILFSILSEEMKPTYWEKIAEAVKKAFDEGVRGVVVAHGTDTMAYTAAALSFSLRTLQGPVVLVGSQRSSDRPSSDSAINLLSSILLAKQGEFGEVVVNMHGETSDTYTLAHRGVKVRKMHTSRRDAFQSINSRPLARVWWRERKLEMIEDEVRQRGASTVLETGFDDRVFLLKYWPGLRPEVVEQIVSSGVRGIIIEGTGLGHTSKEFAPYLRKAVKEGVFVGMTSQCLFGAVNMNVYTTGRTLMEAGVTPLLDMLPEVALVKLMWVLKRASDLEEVRKLMINNLVGEINVRHTVEMYPRWDSGR</sequence>
<dbReference type="InterPro" id="IPR040919">
    <property type="entry name" value="Asparaginase_C"/>
</dbReference>
<evidence type="ECO:0000256" key="7">
    <source>
        <dbReference type="RuleBase" id="RU004457"/>
    </source>
</evidence>
<keyword evidence="1 5" id="KW-0436">Ligase</keyword>
<dbReference type="PANTHER" id="PTHR11707:SF28">
    <property type="entry name" value="60 KDA LYSOPHOSPHOLIPASE"/>
    <property type="match status" value="1"/>
</dbReference>
<evidence type="ECO:0000256" key="3">
    <source>
        <dbReference type="ARBA" id="ARBA00022840"/>
    </source>
</evidence>
<evidence type="ECO:0000313" key="11">
    <source>
        <dbReference type="EMBL" id="BBD72616.1"/>
    </source>
</evidence>
<dbReference type="Pfam" id="PF00710">
    <property type="entry name" value="Asparaginase"/>
    <property type="match status" value="1"/>
</dbReference>
<reference evidence="13" key="2">
    <citation type="submission" date="2018-04" db="EMBL/GenBank/DDBJ databases">
        <title>Complete genome sequence of Sulfodiicoccus acidiphilus strain HS-1.</title>
        <authorList>
            <person name="Sakai H.D."/>
            <person name="Kurosawa N."/>
        </authorList>
    </citation>
    <scope>NUCLEOTIDE SEQUENCE [LARGE SCALE GENOMIC DNA]</scope>
    <source>
        <strain evidence="13">HS-1</strain>
    </source>
</reference>
<feature type="domain" description="L-asparaginase N-terminal" evidence="8">
    <location>
        <begin position="127"/>
        <end position="319"/>
    </location>
</feature>
<dbReference type="KEGG" id="sacd:HS1genome_1005"/>
<dbReference type="NCBIfam" id="TIGR00519">
    <property type="entry name" value="asnASE_I"/>
    <property type="match status" value="1"/>
</dbReference>
<dbReference type="HAMAP" id="MF_00586">
    <property type="entry name" value="GatD"/>
    <property type="match status" value="1"/>
</dbReference>
<dbReference type="InterPro" id="IPR027473">
    <property type="entry name" value="L-asparaginase_C"/>
</dbReference>
<reference evidence="12" key="4">
    <citation type="submission" date="2020-09" db="EMBL/GenBank/DDBJ databases">
        <authorList>
            <person name="Sun Q."/>
            <person name="Ohkuma M."/>
        </authorList>
    </citation>
    <scope>NUCLEOTIDE SEQUENCE</scope>
    <source>
        <strain evidence="12">JCM 31740</strain>
    </source>
</reference>
<dbReference type="NCBIfam" id="TIGR02153">
    <property type="entry name" value="gatD_arch"/>
    <property type="match status" value="1"/>
</dbReference>
<dbReference type="PIRSF" id="PIRSF500175">
    <property type="entry name" value="Glu_ADT_D"/>
    <property type="match status" value="1"/>
</dbReference>
<dbReference type="GO" id="GO:0006450">
    <property type="term" value="P:regulation of translational fidelity"/>
    <property type="evidence" value="ECO:0007669"/>
    <property type="project" value="InterPro"/>
</dbReference>
<keyword evidence="4 5" id="KW-0648">Protein biosynthesis</keyword>
<evidence type="ECO:0000256" key="5">
    <source>
        <dbReference type="HAMAP-Rule" id="MF_00586"/>
    </source>
</evidence>
<dbReference type="InterPro" id="IPR011878">
    <property type="entry name" value="GatD"/>
</dbReference>
<dbReference type="InterPro" id="IPR037222">
    <property type="entry name" value="GatD_N_sf"/>
</dbReference>
<dbReference type="EMBL" id="AP018553">
    <property type="protein sequence ID" value="BBD72616.1"/>
    <property type="molecule type" value="Genomic_DNA"/>
</dbReference>
<dbReference type="PRINTS" id="PR00139">
    <property type="entry name" value="ASNGLNASE"/>
</dbReference>
<dbReference type="Pfam" id="PF18195">
    <property type="entry name" value="GatD_N"/>
    <property type="match status" value="1"/>
</dbReference>
<evidence type="ECO:0000259" key="8">
    <source>
        <dbReference type="Pfam" id="PF00710"/>
    </source>
</evidence>
<comment type="similarity">
    <text evidence="5 7">Belongs to the asparaginase 1 family. GatD subfamily.</text>
</comment>
<accession>A0A348B364</accession>
<evidence type="ECO:0000256" key="2">
    <source>
        <dbReference type="ARBA" id="ARBA00022741"/>
    </source>
</evidence>
<gene>
    <name evidence="5" type="primary">gatD</name>
    <name evidence="12" type="ORF">GCM10007116_08710</name>
    <name evidence="11" type="ORF">HS1genome_1005</name>
</gene>
<dbReference type="EMBL" id="BMQS01000007">
    <property type="protein sequence ID" value="GGT93303.1"/>
    <property type="molecule type" value="Genomic_DNA"/>
</dbReference>
<evidence type="ECO:0000259" key="9">
    <source>
        <dbReference type="Pfam" id="PF17763"/>
    </source>
</evidence>
<feature type="active site" evidence="5">
    <location>
        <position position="135"/>
    </location>
</feature>
<keyword evidence="13" id="KW-1185">Reference proteome</keyword>
<evidence type="ECO:0000259" key="10">
    <source>
        <dbReference type="Pfam" id="PF18195"/>
    </source>
</evidence>
<dbReference type="InterPro" id="IPR036152">
    <property type="entry name" value="Asp/glu_Ase-like_sf"/>
</dbReference>
<dbReference type="Proteomes" id="UP000276741">
    <property type="component" value="Chromosome"/>
</dbReference>
<evidence type="ECO:0000256" key="1">
    <source>
        <dbReference type="ARBA" id="ARBA00022598"/>
    </source>
</evidence>
<dbReference type="Proteomes" id="UP000616143">
    <property type="component" value="Unassembled WGS sequence"/>
</dbReference>
<feature type="active site" evidence="5">
    <location>
        <position position="290"/>
    </location>
</feature>